<dbReference type="EMBL" id="VSSQ01028522">
    <property type="protein sequence ID" value="MPM78261.1"/>
    <property type="molecule type" value="Genomic_DNA"/>
</dbReference>
<organism evidence="1">
    <name type="scientific">bioreactor metagenome</name>
    <dbReference type="NCBI Taxonomy" id="1076179"/>
    <lineage>
        <taxon>unclassified sequences</taxon>
        <taxon>metagenomes</taxon>
        <taxon>ecological metagenomes</taxon>
    </lineage>
</organism>
<evidence type="ECO:0000313" key="1">
    <source>
        <dbReference type="EMBL" id="MPM78261.1"/>
    </source>
</evidence>
<name>A0A645CMU6_9ZZZZ</name>
<gene>
    <name evidence="1" type="ORF">SDC9_125272</name>
</gene>
<sequence>MVNDFLITMLSEGLVTPLTTIPSDIVLQFDLQPSFERHPDFGITFCSLRPSLNLVNRGTLMFSHAYASIKEGGSSDTQALERALKTLEKNFHDNLQIRNMLDSAMQALLP</sequence>
<protein>
    <submittedName>
        <fullName evidence="1">Uncharacterized protein</fullName>
    </submittedName>
</protein>
<comment type="caution">
    <text evidence="1">The sequence shown here is derived from an EMBL/GenBank/DDBJ whole genome shotgun (WGS) entry which is preliminary data.</text>
</comment>
<proteinExistence type="predicted"/>
<dbReference type="AlphaFoldDB" id="A0A645CMU6"/>
<accession>A0A645CMU6</accession>
<reference evidence="1" key="1">
    <citation type="submission" date="2019-08" db="EMBL/GenBank/DDBJ databases">
        <authorList>
            <person name="Kucharzyk K."/>
            <person name="Murdoch R.W."/>
            <person name="Higgins S."/>
            <person name="Loffler F."/>
        </authorList>
    </citation>
    <scope>NUCLEOTIDE SEQUENCE</scope>
</reference>